<accession>A0A834NE74</accession>
<dbReference type="AlphaFoldDB" id="A0A834NE74"/>
<dbReference type="EMBL" id="JACSDY010000015">
    <property type="protein sequence ID" value="KAF7406845.1"/>
    <property type="molecule type" value="Genomic_DNA"/>
</dbReference>
<organism evidence="2 3">
    <name type="scientific">Vespula pensylvanica</name>
    <name type="common">Western yellow jacket</name>
    <name type="synonym">Wasp</name>
    <dbReference type="NCBI Taxonomy" id="30213"/>
    <lineage>
        <taxon>Eukaryota</taxon>
        <taxon>Metazoa</taxon>
        <taxon>Ecdysozoa</taxon>
        <taxon>Arthropoda</taxon>
        <taxon>Hexapoda</taxon>
        <taxon>Insecta</taxon>
        <taxon>Pterygota</taxon>
        <taxon>Neoptera</taxon>
        <taxon>Endopterygota</taxon>
        <taxon>Hymenoptera</taxon>
        <taxon>Apocrita</taxon>
        <taxon>Aculeata</taxon>
        <taxon>Vespoidea</taxon>
        <taxon>Vespidae</taxon>
        <taxon>Vespinae</taxon>
        <taxon>Vespula</taxon>
    </lineage>
</organism>
<keyword evidence="3" id="KW-1185">Reference proteome</keyword>
<comment type="caution">
    <text evidence="2">The sequence shown here is derived from an EMBL/GenBank/DDBJ whole genome shotgun (WGS) entry which is preliminary data.</text>
</comment>
<name>A0A834NE74_VESPE</name>
<protein>
    <submittedName>
        <fullName evidence="2">Uncharacterized protein</fullName>
    </submittedName>
</protein>
<sequence>MALLKFGYGNIKIARINISVGAKPREEALETKEKRSRSQKYMGASKKTVLWFGGTGTGDARVRGLKAGLGLEGRKGCGVDGGSRDGSRGGEMEEKSNLKKQVVAVLSTKELEKKRRIKYQAAPAASTAPTAPAPAPTTAATAAASSISTTTTITIITITITTTTNKNNDNSEIRDSLVAYAKRNSGGFFN</sequence>
<dbReference type="Proteomes" id="UP000600918">
    <property type="component" value="Unassembled WGS sequence"/>
</dbReference>
<gene>
    <name evidence="2" type="ORF">H0235_014501</name>
</gene>
<evidence type="ECO:0000313" key="2">
    <source>
        <dbReference type="EMBL" id="KAF7406845.1"/>
    </source>
</evidence>
<reference evidence="2" key="1">
    <citation type="journal article" date="2020" name="G3 (Bethesda)">
        <title>High-Quality Assemblies for Three Invasive Social Wasps from the &lt;i&gt;Vespula&lt;/i&gt; Genus.</title>
        <authorList>
            <person name="Harrop T.W.R."/>
            <person name="Guhlin J."/>
            <person name="McLaughlin G.M."/>
            <person name="Permina E."/>
            <person name="Stockwell P."/>
            <person name="Gilligan J."/>
            <person name="Le Lec M.F."/>
            <person name="Gruber M.A.M."/>
            <person name="Quinn O."/>
            <person name="Lovegrove M."/>
            <person name="Duncan E.J."/>
            <person name="Remnant E.J."/>
            <person name="Van Eeckhoven J."/>
            <person name="Graham B."/>
            <person name="Knapp R.A."/>
            <person name="Langford K.W."/>
            <person name="Kronenberg Z."/>
            <person name="Press M.O."/>
            <person name="Eacker S.M."/>
            <person name="Wilson-Rankin E.E."/>
            <person name="Purcell J."/>
            <person name="Lester P.J."/>
            <person name="Dearden P.K."/>
        </authorList>
    </citation>
    <scope>NUCLEOTIDE SEQUENCE</scope>
    <source>
        <strain evidence="2">Volc-1</strain>
    </source>
</reference>
<evidence type="ECO:0000256" key="1">
    <source>
        <dbReference type="SAM" id="MobiDB-lite"/>
    </source>
</evidence>
<feature type="region of interest" description="Disordered" evidence="1">
    <location>
        <begin position="77"/>
        <end position="96"/>
    </location>
</feature>
<proteinExistence type="predicted"/>
<evidence type="ECO:0000313" key="3">
    <source>
        <dbReference type="Proteomes" id="UP000600918"/>
    </source>
</evidence>